<proteinExistence type="predicted"/>
<protein>
    <submittedName>
        <fullName evidence="1">Uncharacterized protein</fullName>
    </submittedName>
</protein>
<dbReference type="Proteomes" id="UP000663879">
    <property type="component" value="Unassembled WGS sequence"/>
</dbReference>
<keyword evidence="2" id="KW-1185">Reference proteome</keyword>
<gene>
    <name evidence="1" type="ORF">OXX778_LOCUS20294</name>
</gene>
<sequence length="76" mass="8779">MIANSTYIAENLNSFKSFLQELDKNQAFKKTRSLEEHNEIAKNQELNSIGKNTNACIPQLSRLKEIINQNNNENRL</sequence>
<evidence type="ECO:0000313" key="1">
    <source>
        <dbReference type="EMBL" id="CAF1083236.1"/>
    </source>
</evidence>
<dbReference type="EMBL" id="CAJNOC010006681">
    <property type="protein sequence ID" value="CAF1083236.1"/>
    <property type="molecule type" value="Genomic_DNA"/>
</dbReference>
<comment type="caution">
    <text evidence="1">The sequence shown here is derived from an EMBL/GenBank/DDBJ whole genome shotgun (WGS) entry which is preliminary data.</text>
</comment>
<dbReference type="AlphaFoldDB" id="A0A814MZ48"/>
<evidence type="ECO:0000313" key="2">
    <source>
        <dbReference type="Proteomes" id="UP000663879"/>
    </source>
</evidence>
<reference evidence="1" key="1">
    <citation type="submission" date="2021-02" db="EMBL/GenBank/DDBJ databases">
        <authorList>
            <person name="Nowell W R."/>
        </authorList>
    </citation>
    <scope>NUCLEOTIDE SEQUENCE</scope>
    <source>
        <strain evidence="1">Ploen Becks lab</strain>
    </source>
</reference>
<organism evidence="1 2">
    <name type="scientific">Brachionus calyciflorus</name>
    <dbReference type="NCBI Taxonomy" id="104777"/>
    <lineage>
        <taxon>Eukaryota</taxon>
        <taxon>Metazoa</taxon>
        <taxon>Spiralia</taxon>
        <taxon>Gnathifera</taxon>
        <taxon>Rotifera</taxon>
        <taxon>Eurotatoria</taxon>
        <taxon>Monogononta</taxon>
        <taxon>Pseudotrocha</taxon>
        <taxon>Ploima</taxon>
        <taxon>Brachionidae</taxon>
        <taxon>Brachionus</taxon>
    </lineage>
</organism>
<name>A0A814MZ48_9BILA</name>
<accession>A0A814MZ48</accession>